<keyword evidence="9" id="KW-1185">Reference proteome</keyword>
<dbReference type="CDD" id="cd18025">
    <property type="entry name" value="DEXHc_DDX60"/>
    <property type="match status" value="1"/>
</dbReference>
<dbReference type="SUPFAM" id="SSF52540">
    <property type="entry name" value="P-loop containing nucleoside triphosphate hydrolases"/>
    <property type="match status" value="2"/>
</dbReference>
<dbReference type="InterPro" id="IPR014001">
    <property type="entry name" value="Helicase_ATP-bd"/>
</dbReference>
<gene>
    <name evidence="8" type="ORF">CkaCkLH20_11303</name>
</gene>
<proteinExistence type="predicted"/>
<dbReference type="InterPro" id="IPR052431">
    <property type="entry name" value="SKI2_subfamily_helicases"/>
</dbReference>
<dbReference type="InterPro" id="IPR055124">
    <property type="entry name" value="PIN-like_DDX60"/>
</dbReference>
<dbReference type="OrthoDB" id="2320933at2759"/>
<feature type="compositionally biased region" description="Polar residues" evidence="5">
    <location>
        <begin position="1745"/>
        <end position="1758"/>
    </location>
</feature>
<evidence type="ECO:0000256" key="2">
    <source>
        <dbReference type="ARBA" id="ARBA00022801"/>
    </source>
</evidence>
<dbReference type="FunFam" id="3.40.50.300:FF:001039">
    <property type="entry name" value="ATP-dependent RNA helicase DDX60"/>
    <property type="match status" value="1"/>
</dbReference>
<dbReference type="Gene3D" id="3.40.50.300">
    <property type="entry name" value="P-loop containing nucleotide triphosphate hydrolases"/>
    <property type="match status" value="2"/>
</dbReference>
<keyword evidence="1" id="KW-0547">Nucleotide-binding</keyword>
<accession>A0A9P6HVI1</accession>
<dbReference type="GO" id="GO:0004386">
    <property type="term" value="F:helicase activity"/>
    <property type="evidence" value="ECO:0007669"/>
    <property type="project" value="UniProtKB-KW"/>
</dbReference>
<dbReference type="PROSITE" id="PS51194">
    <property type="entry name" value="HELICASE_CTER"/>
    <property type="match status" value="1"/>
</dbReference>
<feature type="region of interest" description="Disordered" evidence="5">
    <location>
        <begin position="521"/>
        <end position="555"/>
    </location>
</feature>
<sequence length="1790" mass="200353">MAPVGSAALTALTKWKASLTPLRVDIVGDFAGKELFAIHGEALLCHCVTRAKVDFTDGFQLLHAVHAVETFLSKLRERGCNFHVLWFDSQEELAVPRCIPEKYRHKYLLTRAVLIEHLRSPETDHETTPDGSTEHHNGKDPMSFVFSAIGNDEFADYMEENSLHFVMCSQGRDAEDANGSIDHLLVMYLFAKMGYSLSFIDGLDFRSSKVYTQVVTPSNAFTSIQVSESATRHTQDLGCGQIPSALGRQTVPFSDHDFGTEIDARERIALVFCASILKTKPGTDTERRVAAFLVHIALLKLGELAQRSCRKPEAEVSNEDHSFLEDFSFVAITLIRRHVGSKAGASIDWHVYDLVDGRIFFHILQNIDSLKLVFDVRSYGKIIEGLVGINVLCHLPHDGHPVQLYQPVRRVITTSLQNHANAPVLPFSHPVLDPYLEDIKLDTDRKWQNSATGSKIFQELTHWHNAKKTVDPKHAIKPMDPKALRRNQRFMADTIAYSASLTNAAGKNIEPEIIIAQEPQKNGRDKMKSNAAKPQTWKADLARRDAAKVPKHNTKSGKAKALAAAKNIQVAKAESKSQAVVAFFAQQCQDFDKVKPLVQRYLKANKYLLTLSSTDREVIGGEALLYICKTLANVIGKPPFGALELNTVALLRAHVLEMYKLPLTVETRKQLKHLTSVLELPPPADDASRLIERPLPFIPAIQSAVKHLELPEYDTAGEFQLEHCGPYLERSFDSAPDPRVPFQPDAWQRKVLDAIDRNKSLFVVAPTSAGKTFISFYAMKKVLQANNDDVLVYVAPTKALVNQIAAEVQARFSKTYPNGGRSVWAIHTRDYRINNSSGCQVLVTVPHILQIMLLAPSNAKTPSSWSRRVKRIIFDEVHCIGQAEDGMIWEQLLLLAPCPIIALSATVGNPLAFKEWLAGTQKAKGFDLEMVVHGARYSDLRKFVYQPPKDRKFNGLDPVVRLPLPGLDAENSDDSQFVFIHPVGSIVNKRSKETLKDVSLEPRDCLNLWQTMSEYANDSFPVDHSINPKNALKEVIKKSDVLEWEVALKNQLYQWMADPNSPFADLHNHLATTSKPSTGIDNTVKATFPLLVDLRSRGALPAIIFNYDRIGCETILFEILENLETAEENYRQTDSEWNKKLQSFRKWREGQKSRKQAKSSRVSNGREDDDDGTTFSKMDQLVDDASQEASPWASFNPEAPIERFSFADSTKISTEELEKLISSLAYANIKKPIIEALRRGLGVHHAGMNRKYRQVVEMLFRKGFLTAVIATGTLALGLNMPCKTVVFTGDSVFLTALNYRQASGRAGRRGFDLLGNVVFHGIPHHRVMEIMSSRLPDLRGQFPMSVTLILRLFGLLHGTDGSDYAINAIQSLLTQTRLYLGGPSSQMSIKHHLRFSIEYLRRQHLLSSGGAPLNFSGLVGHLYFTENAAFAFHSLMKEGYLHELCEDVDNMDKQKYMLVELLKVLCHLFCRIPCPRYDDQAWLKEVVYRSPSVVLLPSLPEKAAATLRDHNRETLGIFQTYVRSFVEQHLSHTPDDVLPFTNRKVGPSRNQSIDISATNVQTLPPTTLRSPFAALSGFTDDFSTIHELCETVRAGVFLEEESIPYIPIYPDETGGVPFNAYILDFFKHGDMEALVRDNGIKRGDVWFHLKDFSLILATIVTSLANFLDKTGAEFDDAAMVDLQDVGDILEEEAVPDQDDDAHGSATVETAAKDPKIQPKVTKAPSKKVQDSWDDNDDSDEGSEIGINTNDGVGGTSTSWDEDEGAGLMKVYKVFKLLQQEFDEKFRKVWA</sequence>
<evidence type="ECO:0000256" key="3">
    <source>
        <dbReference type="ARBA" id="ARBA00022806"/>
    </source>
</evidence>
<dbReference type="PANTHER" id="PTHR44533">
    <property type="entry name" value="DEAD/H RNA HELICASE, PUTATIVE-RELATED"/>
    <property type="match status" value="1"/>
</dbReference>
<dbReference type="GO" id="GO:0005737">
    <property type="term" value="C:cytoplasm"/>
    <property type="evidence" value="ECO:0007669"/>
    <property type="project" value="TreeGrafter"/>
</dbReference>
<evidence type="ECO:0000256" key="5">
    <source>
        <dbReference type="SAM" id="MobiDB-lite"/>
    </source>
</evidence>
<dbReference type="SMART" id="SM00490">
    <property type="entry name" value="HELICc"/>
    <property type="match status" value="1"/>
</dbReference>
<evidence type="ECO:0000313" key="8">
    <source>
        <dbReference type="EMBL" id="KAF9871134.1"/>
    </source>
</evidence>
<feature type="compositionally biased region" description="Acidic residues" evidence="5">
    <location>
        <begin position="1731"/>
        <end position="1742"/>
    </location>
</feature>
<dbReference type="GO" id="GO:0016787">
    <property type="term" value="F:hydrolase activity"/>
    <property type="evidence" value="ECO:0007669"/>
    <property type="project" value="UniProtKB-KW"/>
</dbReference>
<dbReference type="InterPro" id="IPR059032">
    <property type="entry name" value="WHD_DDX60"/>
</dbReference>
<dbReference type="InterPro" id="IPR027417">
    <property type="entry name" value="P-loop_NTPase"/>
</dbReference>
<dbReference type="InterPro" id="IPR011545">
    <property type="entry name" value="DEAD/DEAH_box_helicase_dom"/>
</dbReference>
<protein>
    <submittedName>
        <fullName evidence="8">DEAD/DEAH box helicase</fullName>
    </submittedName>
</protein>
<dbReference type="EMBL" id="JAATWM020000047">
    <property type="protein sequence ID" value="KAF9871134.1"/>
    <property type="molecule type" value="Genomic_DNA"/>
</dbReference>
<organism evidence="8 9">
    <name type="scientific">Colletotrichum karsti</name>
    <dbReference type="NCBI Taxonomy" id="1095194"/>
    <lineage>
        <taxon>Eukaryota</taxon>
        <taxon>Fungi</taxon>
        <taxon>Dikarya</taxon>
        <taxon>Ascomycota</taxon>
        <taxon>Pezizomycotina</taxon>
        <taxon>Sordariomycetes</taxon>
        <taxon>Hypocreomycetidae</taxon>
        <taxon>Glomerellales</taxon>
        <taxon>Glomerellaceae</taxon>
        <taxon>Colletotrichum</taxon>
        <taxon>Colletotrichum boninense species complex</taxon>
    </lineage>
</organism>
<feature type="region of interest" description="Disordered" evidence="5">
    <location>
        <begin position="1692"/>
        <end position="1761"/>
    </location>
</feature>
<dbReference type="RefSeq" id="XP_038740595.1">
    <property type="nucleotide sequence ID" value="XM_038894017.1"/>
</dbReference>
<dbReference type="PROSITE" id="PS51192">
    <property type="entry name" value="HELICASE_ATP_BIND_1"/>
    <property type="match status" value="1"/>
</dbReference>
<comment type="caution">
    <text evidence="8">The sequence shown here is derived from an EMBL/GenBank/DDBJ whole genome shotgun (WGS) entry which is preliminary data.</text>
</comment>
<feature type="domain" description="Helicase ATP-binding" evidence="6">
    <location>
        <begin position="752"/>
        <end position="925"/>
    </location>
</feature>
<dbReference type="Pfam" id="PF00270">
    <property type="entry name" value="DEAD"/>
    <property type="match status" value="1"/>
</dbReference>
<dbReference type="Pfam" id="PF00271">
    <property type="entry name" value="Helicase_C"/>
    <property type="match status" value="1"/>
</dbReference>
<evidence type="ECO:0000256" key="1">
    <source>
        <dbReference type="ARBA" id="ARBA00022741"/>
    </source>
</evidence>
<dbReference type="InterPro" id="IPR001650">
    <property type="entry name" value="Helicase_C-like"/>
</dbReference>
<dbReference type="SMART" id="SM00487">
    <property type="entry name" value="DEXDc"/>
    <property type="match status" value="1"/>
</dbReference>
<keyword evidence="4" id="KW-0067">ATP-binding</keyword>
<keyword evidence="3 8" id="KW-0347">Helicase</keyword>
<reference evidence="8" key="2">
    <citation type="submission" date="2020-11" db="EMBL/GenBank/DDBJ databases">
        <title>Whole genome sequencing of Colletotrichum sp.</title>
        <authorList>
            <person name="Li H."/>
        </authorList>
    </citation>
    <scope>NUCLEOTIDE SEQUENCE</scope>
    <source>
        <strain evidence="8">CkLH20</strain>
    </source>
</reference>
<keyword evidence="2" id="KW-0378">Hydrolase</keyword>
<name>A0A9P6HVI1_9PEZI</name>
<reference evidence="8" key="1">
    <citation type="submission" date="2020-03" db="EMBL/GenBank/DDBJ databases">
        <authorList>
            <person name="He L."/>
        </authorList>
    </citation>
    <scope>NUCLEOTIDE SEQUENCE</scope>
    <source>
        <strain evidence="8">CkLH20</strain>
    </source>
</reference>
<dbReference type="Pfam" id="PF26076">
    <property type="entry name" value="WHD_DDX60"/>
    <property type="match status" value="1"/>
</dbReference>
<dbReference type="Pfam" id="PF23002">
    <property type="entry name" value="PIN-like_DDX60"/>
    <property type="match status" value="1"/>
</dbReference>
<dbReference type="GeneID" id="62167091"/>
<dbReference type="Proteomes" id="UP000781932">
    <property type="component" value="Unassembled WGS sequence"/>
</dbReference>
<dbReference type="PANTHER" id="PTHR44533:SF4">
    <property type="entry name" value="DEAD_H RNA HELICASE, PUTATIVE-RELATED"/>
    <property type="match status" value="1"/>
</dbReference>
<dbReference type="GO" id="GO:0003676">
    <property type="term" value="F:nucleic acid binding"/>
    <property type="evidence" value="ECO:0007669"/>
    <property type="project" value="InterPro"/>
</dbReference>
<feature type="region of interest" description="Disordered" evidence="5">
    <location>
        <begin position="1148"/>
        <end position="1176"/>
    </location>
</feature>
<evidence type="ECO:0000313" key="9">
    <source>
        <dbReference type="Proteomes" id="UP000781932"/>
    </source>
</evidence>
<evidence type="ECO:0000259" key="7">
    <source>
        <dbReference type="PROSITE" id="PS51194"/>
    </source>
</evidence>
<dbReference type="GO" id="GO:0005524">
    <property type="term" value="F:ATP binding"/>
    <property type="evidence" value="ECO:0007669"/>
    <property type="project" value="UniProtKB-KW"/>
</dbReference>
<evidence type="ECO:0000259" key="6">
    <source>
        <dbReference type="PROSITE" id="PS51192"/>
    </source>
</evidence>
<feature type="domain" description="Helicase C-terminal" evidence="7">
    <location>
        <begin position="1177"/>
        <end position="1350"/>
    </location>
</feature>
<evidence type="ECO:0000256" key="4">
    <source>
        <dbReference type="ARBA" id="ARBA00022840"/>
    </source>
</evidence>